<evidence type="ECO:0000313" key="2">
    <source>
        <dbReference type="EMBL" id="ACV76456.1"/>
    </source>
</evidence>
<sequence length="118" mass="12305">MVAEPIGEAKSSGLSAFGRSVPGSTSPVPAAESATGRPADRPRQLRIGDRVRSFVDDVCVSVGLTGLVVNVAPPRYGAPARARILWDNETVSMADAHTFEVLVEGEATAAQDDDSRVA</sequence>
<dbReference type="STRING" id="479431.Namu_0018"/>
<reference evidence="3" key="1">
    <citation type="submission" date="2009-09" db="EMBL/GenBank/DDBJ databases">
        <title>The complete genome of Nakamurella multipartita DSM 44233.</title>
        <authorList>
            <consortium name="US DOE Joint Genome Institute (JGI-PGF)"/>
            <person name="Lucas S."/>
            <person name="Copeland A."/>
            <person name="Lapidus A."/>
            <person name="Glavina del Rio T."/>
            <person name="Dalin E."/>
            <person name="Tice H."/>
            <person name="Bruce D."/>
            <person name="Goodwin L."/>
            <person name="Pitluck S."/>
            <person name="Kyrpides N."/>
            <person name="Mavromatis K."/>
            <person name="Ivanova N."/>
            <person name="Ovchinnikova G."/>
            <person name="Sims D."/>
            <person name="Meincke L."/>
            <person name="Brettin T."/>
            <person name="Detter J.C."/>
            <person name="Han C."/>
            <person name="Larimer F."/>
            <person name="Land M."/>
            <person name="Hauser L."/>
            <person name="Markowitz V."/>
            <person name="Cheng J.-F."/>
            <person name="Hugenholtz P."/>
            <person name="Woyke T."/>
            <person name="Wu D."/>
            <person name="Klenk H.-P."/>
            <person name="Eisen J.A."/>
        </authorList>
    </citation>
    <scope>NUCLEOTIDE SEQUENCE [LARGE SCALE GENOMIC DNA]</scope>
    <source>
        <strain evidence="3">ATCC 700099 / DSM 44233 / CIP 104796 / JCM 9543 / NBRC 105858 / Y-104</strain>
    </source>
</reference>
<organism evidence="2 3">
    <name type="scientific">Nakamurella multipartita (strain ATCC 700099 / DSM 44233 / CIP 104796 / JCM 9543 / NBRC 105858 / Y-104)</name>
    <name type="common">Microsphaera multipartita</name>
    <dbReference type="NCBI Taxonomy" id="479431"/>
    <lineage>
        <taxon>Bacteria</taxon>
        <taxon>Bacillati</taxon>
        <taxon>Actinomycetota</taxon>
        <taxon>Actinomycetes</taxon>
        <taxon>Nakamurellales</taxon>
        <taxon>Nakamurellaceae</taxon>
        <taxon>Nakamurella</taxon>
    </lineage>
</organism>
<dbReference type="InParanoid" id="C8XHW5"/>
<gene>
    <name evidence="2" type="ordered locus">Namu_0018</name>
</gene>
<proteinExistence type="predicted"/>
<reference evidence="2 3" key="2">
    <citation type="journal article" date="2010" name="Stand. Genomic Sci.">
        <title>Complete genome sequence of Nakamurella multipartita type strain (Y-104).</title>
        <authorList>
            <person name="Tice H."/>
            <person name="Mayilraj S."/>
            <person name="Sims D."/>
            <person name="Lapidus A."/>
            <person name="Nolan M."/>
            <person name="Lucas S."/>
            <person name="Glavina Del Rio T."/>
            <person name="Copeland A."/>
            <person name="Cheng J.F."/>
            <person name="Meincke L."/>
            <person name="Bruce D."/>
            <person name="Goodwin L."/>
            <person name="Pitluck S."/>
            <person name="Ivanova N."/>
            <person name="Mavromatis K."/>
            <person name="Ovchinnikova G."/>
            <person name="Pati A."/>
            <person name="Chen A."/>
            <person name="Palaniappan K."/>
            <person name="Land M."/>
            <person name="Hauser L."/>
            <person name="Chang Y.J."/>
            <person name="Jeffries C.D."/>
            <person name="Detter J.C."/>
            <person name="Brettin T."/>
            <person name="Rohde M."/>
            <person name="Goker M."/>
            <person name="Bristow J."/>
            <person name="Eisen J.A."/>
            <person name="Markowitz V."/>
            <person name="Hugenholtz P."/>
            <person name="Kyrpides N.C."/>
            <person name="Klenk H.P."/>
            <person name="Chen F."/>
        </authorList>
    </citation>
    <scope>NUCLEOTIDE SEQUENCE [LARGE SCALE GENOMIC DNA]</scope>
    <source>
        <strain evidence="3">ATCC 700099 / DSM 44233 / CIP 104796 / JCM 9543 / NBRC 105858 / Y-104</strain>
    </source>
</reference>
<dbReference type="EMBL" id="CP001737">
    <property type="protein sequence ID" value="ACV76456.1"/>
    <property type="molecule type" value="Genomic_DNA"/>
</dbReference>
<keyword evidence="3" id="KW-1185">Reference proteome</keyword>
<dbReference type="HOGENOM" id="CLU_2070585_0_0_11"/>
<feature type="region of interest" description="Disordered" evidence="1">
    <location>
        <begin position="1"/>
        <end position="45"/>
    </location>
</feature>
<name>C8XHW5_NAKMY</name>
<dbReference type="Proteomes" id="UP000002218">
    <property type="component" value="Chromosome"/>
</dbReference>
<evidence type="ECO:0000313" key="3">
    <source>
        <dbReference type="Proteomes" id="UP000002218"/>
    </source>
</evidence>
<accession>C8XHW5</accession>
<dbReference type="AlphaFoldDB" id="C8XHW5"/>
<evidence type="ECO:0000256" key="1">
    <source>
        <dbReference type="SAM" id="MobiDB-lite"/>
    </source>
</evidence>
<dbReference type="KEGG" id="nml:Namu_0018"/>
<protein>
    <submittedName>
        <fullName evidence="2">Uncharacterized protein</fullName>
    </submittedName>
</protein>